<dbReference type="SMART" id="SM00342">
    <property type="entry name" value="HTH_ARAC"/>
    <property type="match status" value="1"/>
</dbReference>
<gene>
    <name evidence="5" type="ORF">C1H66_18970</name>
</gene>
<reference evidence="5 6" key="1">
    <citation type="submission" date="2018-01" db="EMBL/GenBank/DDBJ databases">
        <title>Halomonas endophytica sp. nov., isolated from storage liquid in the stems of Populus euphratica.</title>
        <authorList>
            <person name="Chen C."/>
        </authorList>
    </citation>
    <scope>NUCLEOTIDE SEQUENCE [LARGE SCALE GENOMIC DNA]</scope>
    <source>
        <strain evidence="5 6">DSM 26881</strain>
    </source>
</reference>
<dbReference type="InterPro" id="IPR035418">
    <property type="entry name" value="AraC-bd_2"/>
</dbReference>
<keyword evidence="1" id="KW-0805">Transcription regulation</keyword>
<keyword evidence="2" id="KW-0238">DNA-binding</keyword>
<dbReference type="InterPro" id="IPR009057">
    <property type="entry name" value="Homeodomain-like_sf"/>
</dbReference>
<name>A0A2N7TGW3_9GAMM</name>
<dbReference type="SUPFAM" id="SSF46689">
    <property type="entry name" value="Homeodomain-like"/>
    <property type="match status" value="2"/>
</dbReference>
<dbReference type="InterPro" id="IPR018060">
    <property type="entry name" value="HTH_AraC"/>
</dbReference>
<dbReference type="GO" id="GO:0043565">
    <property type="term" value="F:sequence-specific DNA binding"/>
    <property type="evidence" value="ECO:0007669"/>
    <property type="project" value="InterPro"/>
</dbReference>
<evidence type="ECO:0000256" key="2">
    <source>
        <dbReference type="ARBA" id="ARBA00023125"/>
    </source>
</evidence>
<dbReference type="InterPro" id="IPR050204">
    <property type="entry name" value="AraC_XylS_family_regulators"/>
</dbReference>
<dbReference type="Pfam" id="PF12833">
    <property type="entry name" value="HTH_18"/>
    <property type="match status" value="1"/>
</dbReference>
<dbReference type="Pfam" id="PF14525">
    <property type="entry name" value="AraC_binding_2"/>
    <property type="match status" value="1"/>
</dbReference>
<sequence length="364" mass="41283">MRTQERYANIGLDRLSTAIVMARRQPHPTARQGGTMTVSPAPTRQQIAAEFQNPDSACRWMSGVNGPHRLEVPRPRELSFRHQGTSLGNVSIGIIEYSTPVHIDIADLTHSYSISLPLRGSQSFELRGNAFGSDTGVAAIISPSQPLQLSMDESCRKRLVRLSRQAIDHKLAQLLRRELLRPVIFDPRMPLSGTVQEWWRMVANLQEMLDAEGSLCDLPEVWSNFENSLITSLLYTQPHNYSSELLDRQQGRPAYLARLEALFRESLDRPLGLADLERAAGVSRERLYRDFHTHYGVSPIAHFRQLRFDHVRQQLEQAAPHESVSSIAMDCGFQQLGRFSQEYKARFGELPSETLKRTTQAQLQ</sequence>
<evidence type="ECO:0000313" key="6">
    <source>
        <dbReference type="Proteomes" id="UP000235346"/>
    </source>
</evidence>
<dbReference type="Gene3D" id="1.10.10.60">
    <property type="entry name" value="Homeodomain-like"/>
    <property type="match status" value="1"/>
</dbReference>
<dbReference type="GO" id="GO:0003700">
    <property type="term" value="F:DNA-binding transcription factor activity"/>
    <property type="evidence" value="ECO:0007669"/>
    <property type="project" value="InterPro"/>
</dbReference>
<keyword evidence="6" id="KW-1185">Reference proteome</keyword>
<organism evidence="5 6">
    <name type="scientific">Halomonas heilongjiangensis</name>
    <dbReference type="NCBI Taxonomy" id="1387883"/>
    <lineage>
        <taxon>Bacteria</taxon>
        <taxon>Pseudomonadati</taxon>
        <taxon>Pseudomonadota</taxon>
        <taxon>Gammaproteobacteria</taxon>
        <taxon>Oceanospirillales</taxon>
        <taxon>Halomonadaceae</taxon>
        <taxon>Halomonas</taxon>
    </lineage>
</organism>
<feature type="domain" description="HTH araC/xylS-type" evidence="4">
    <location>
        <begin position="257"/>
        <end position="357"/>
    </location>
</feature>
<comment type="caution">
    <text evidence="5">The sequence shown here is derived from an EMBL/GenBank/DDBJ whole genome shotgun (WGS) entry which is preliminary data.</text>
</comment>
<protein>
    <submittedName>
        <fullName evidence="5">AraC family transcriptional regulator</fullName>
    </submittedName>
</protein>
<evidence type="ECO:0000256" key="3">
    <source>
        <dbReference type="ARBA" id="ARBA00023163"/>
    </source>
</evidence>
<dbReference type="EMBL" id="PNRE01000090">
    <property type="protein sequence ID" value="PMR67423.1"/>
    <property type="molecule type" value="Genomic_DNA"/>
</dbReference>
<evidence type="ECO:0000313" key="5">
    <source>
        <dbReference type="EMBL" id="PMR67423.1"/>
    </source>
</evidence>
<dbReference type="PROSITE" id="PS01124">
    <property type="entry name" value="HTH_ARAC_FAMILY_2"/>
    <property type="match status" value="1"/>
</dbReference>
<dbReference type="OrthoDB" id="6003540at2"/>
<dbReference type="AlphaFoldDB" id="A0A2N7TGW3"/>
<dbReference type="PANTHER" id="PTHR46796:SF12">
    <property type="entry name" value="HTH-TYPE DNA-BINDING TRANSCRIPTIONAL ACTIVATOR EUTR"/>
    <property type="match status" value="1"/>
</dbReference>
<accession>A0A2N7TGW3</accession>
<dbReference type="Proteomes" id="UP000235346">
    <property type="component" value="Unassembled WGS sequence"/>
</dbReference>
<evidence type="ECO:0000259" key="4">
    <source>
        <dbReference type="PROSITE" id="PS01124"/>
    </source>
</evidence>
<keyword evidence="3" id="KW-0804">Transcription</keyword>
<evidence type="ECO:0000256" key="1">
    <source>
        <dbReference type="ARBA" id="ARBA00023015"/>
    </source>
</evidence>
<proteinExistence type="predicted"/>
<dbReference type="PANTHER" id="PTHR46796">
    <property type="entry name" value="HTH-TYPE TRANSCRIPTIONAL ACTIVATOR RHAS-RELATED"/>
    <property type="match status" value="1"/>
</dbReference>